<protein>
    <submittedName>
        <fullName evidence="1">Uncharacterized protein</fullName>
    </submittedName>
</protein>
<gene>
    <name evidence="1" type="ORF">Vadar_017129</name>
</gene>
<evidence type="ECO:0000313" key="1">
    <source>
        <dbReference type="EMBL" id="KAH7849388.1"/>
    </source>
</evidence>
<dbReference type="EMBL" id="CM037157">
    <property type="protein sequence ID" value="KAH7849388.1"/>
    <property type="molecule type" value="Genomic_DNA"/>
</dbReference>
<reference evidence="1 2" key="1">
    <citation type="journal article" date="2021" name="Hortic Res">
        <title>High-quality reference genome and annotation aids understanding of berry development for evergreen blueberry (Vaccinium darrowii).</title>
        <authorList>
            <person name="Yu J."/>
            <person name="Hulse-Kemp A.M."/>
            <person name="Babiker E."/>
            <person name="Staton M."/>
        </authorList>
    </citation>
    <scope>NUCLEOTIDE SEQUENCE [LARGE SCALE GENOMIC DNA]</scope>
    <source>
        <strain evidence="2">cv. NJ 8807/NJ 8810</strain>
        <tissue evidence="1">Young leaf</tissue>
    </source>
</reference>
<organism evidence="1 2">
    <name type="scientific">Vaccinium darrowii</name>
    <dbReference type="NCBI Taxonomy" id="229202"/>
    <lineage>
        <taxon>Eukaryota</taxon>
        <taxon>Viridiplantae</taxon>
        <taxon>Streptophyta</taxon>
        <taxon>Embryophyta</taxon>
        <taxon>Tracheophyta</taxon>
        <taxon>Spermatophyta</taxon>
        <taxon>Magnoliopsida</taxon>
        <taxon>eudicotyledons</taxon>
        <taxon>Gunneridae</taxon>
        <taxon>Pentapetalae</taxon>
        <taxon>asterids</taxon>
        <taxon>Ericales</taxon>
        <taxon>Ericaceae</taxon>
        <taxon>Vaccinioideae</taxon>
        <taxon>Vaccinieae</taxon>
        <taxon>Vaccinium</taxon>
    </lineage>
</organism>
<name>A0ACB7Y7B2_9ERIC</name>
<accession>A0ACB7Y7B2</accession>
<keyword evidence="2" id="KW-1185">Reference proteome</keyword>
<evidence type="ECO:0000313" key="2">
    <source>
        <dbReference type="Proteomes" id="UP000828048"/>
    </source>
</evidence>
<dbReference type="Proteomes" id="UP000828048">
    <property type="component" value="Chromosome 7"/>
</dbReference>
<proteinExistence type="predicted"/>
<sequence length="250" mass="28023">MAPRKQRTMEDIYETDNTKMQQQISAMAEQIAALTLAFQQQQPPLNAHFMKEEEEEGQTDEEENPFARDHPRRRDTRPADAGFHRQGAKTVEEYTTEFYQLLARNDLGETEEQLVSRYIGGLQATYQDTLNLFDPYSISEAYQKALQAEKQAKRRSSNSAWASGSSRNTTQPGVNRGTMQIGNSPAVPQNRIPITTGGSHCFKCGEPGHRMADCKKTSPSGKGLFIEGEEIVGDEVDVPQQDPVYDSTND</sequence>
<comment type="caution">
    <text evidence="1">The sequence shown here is derived from an EMBL/GenBank/DDBJ whole genome shotgun (WGS) entry which is preliminary data.</text>
</comment>